<proteinExistence type="predicted"/>
<comment type="caution">
    <text evidence="1">The sequence shown here is derived from an EMBL/GenBank/DDBJ whole genome shotgun (WGS) entry which is preliminary data.</text>
</comment>
<accession>A0ABR6CRM7</accession>
<dbReference type="RefSeq" id="WP_182503020.1">
    <property type="nucleotide sequence ID" value="NZ_JACJHX010000008.1"/>
</dbReference>
<keyword evidence="2" id="KW-1185">Reference proteome</keyword>
<gene>
    <name evidence="1" type="ORF">HNP81_002871</name>
</gene>
<reference evidence="1 2" key="1">
    <citation type="submission" date="2020-08" db="EMBL/GenBank/DDBJ databases">
        <title>Genomic Encyclopedia of Type Strains, Phase IV (KMG-IV): sequencing the most valuable type-strain genomes for metagenomic binning, comparative biology and taxonomic classification.</title>
        <authorList>
            <person name="Goeker M."/>
        </authorList>
    </citation>
    <scope>NUCLEOTIDE SEQUENCE [LARGE SCALE GENOMIC DNA]</scope>
    <source>
        <strain evidence="1 2">DSM 105481</strain>
    </source>
</reference>
<protein>
    <submittedName>
        <fullName evidence="1">Uncharacterized protein</fullName>
    </submittedName>
</protein>
<evidence type="ECO:0000313" key="2">
    <source>
        <dbReference type="Proteomes" id="UP000626697"/>
    </source>
</evidence>
<organism evidence="1 2">
    <name type="scientific">Peribacillus huizhouensis</name>
    <dbReference type="NCBI Taxonomy" id="1501239"/>
    <lineage>
        <taxon>Bacteria</taxon>
        <taxon>Bacillati</taxon>
        <taxon>Bacillota</taxon>
        <taxon>Bacilli</taxon>
        <taxon>Bacillales</taxon>
        <taxon>Bacillaceae</taxon>
        <taxon>Peribacillus</taxon>
    </lineage>
</organism>
<name>A0ABR6CRM7_9BACI</name>
<sequence>MITQAELDAIRARAEENVGGPYEDEDVPTLLAEVERLNAELKSIAESIDEYYENEDDDIPIYDLLGSIRDDAERAVSSDD</sequence>
<dbReference type="Proteomes" id="UP000626697">
    <property type="component" value="Unassembled WGS sequence"/>
</dbReference>
<dbReference type="EMBL" id="JACJHX010000008">
    <property type="protein sequence ID" value="MBA9027581.1"/>
    <property type="molecule type" value="Genomic_DNA"/>
</dbReference>
<evidence type="ECO:0000313" key="1">
    <source>
        <dbReference type="EMBL" id="MBA9027581.1"/>
    </source>
</evidence>